<gene>
    <name evidence="2" type="ORF">R3P96_11035</name>
</gene>
<comment type="caution">
    <text evidence="2">The sequence shown here is derived from an EMBL/GenBank/DDBJ whole genome shotgun (WGS) entry which is preliminary data.</text>
</comment>
<keyword evidence="3" id="KW-1185">Reference proteome</keyword>
<accession>A0ABU4BCP8</accession>
<evidence type="ECO:0008006" key="4">
    <source>
        <dbReference type="Google" id="ProtNLM"/>
    </source>
</evidence>
<evidence type="ECO:0000313" key="2">
    <source>
        <dbReference type="EMBL" id="MDV6261879.1"/>
    </source>
</evidence>
<keyword evidence="1" id="KW-0732">Signal</keyword>
<dbReference type="EMBL" id="JAWLJX010000002">
    <property type="protein sequence ID" value="MDV6261879.1"/>
    <property type="molecule type" value="Genomic_DNA"/>
</dbReference>
<name>A0ABU4BCP8_9NOCA</name>
<proteinExistence type="predicted"/>
<feature type="chain" id="PRO_5047101524" description="Secreted protein" evidence="1">
    <location>
        <begin position="23"/>
        <end position="87"/>
    </location>
</feature>
<evidence type="ECO:0000313" key="3">
    <source>
        <dbReference type="Proteomes" id="UP001185755"/>
    </source>
</evidence>
<organism evidence="2 3">
    <name type="scientific">Rhodococcoides yunnanense</name>
    <dbReference type="NCBI Taxonomy" id="278209"/>
    <lineage>
        <taxon>Bacteria</taxon>
        <taxon>Bacillati</taxon>
        <taxon>Actinomycetota</taxon>
        <taxon>Actinomycetes</taxon>
        <taxon>Mycobacteriales</taxon>
        <taxon>Nocardiaceae</taxon>
        <taxon>Rhodococcoides</taxon>
    </lineage>
</organism>
<reference evidence="2 3" key="1">
    <citation type="submission" date="2023-10" db="EMBL/GenBank/DDBJ databases">
        <title>Development of a sustainable strategy for remediation of hydrocarbon-contaminated territories based on the waste exchange concept.</title>
        <authorList>
            <person name="Krivoruchko A."/>
        </authorList>
    </citation>
    <scope>NUCLEOTIDE SEQUENCE [LARGE SCALE GENOMIC DNA]</scope>
    <source>
        <strain evidence="2 3">IEGM 1323</strain>
    </source>
</reference>
<sequence length="87" mass="9417">MRSPRYWHAGFPSFRLWANSFAATDLGFLTASGTESNHRHNNQQAAGSSAVHDAELSEWFIAPPAARVDVVVAVFTFALIHCASAAT</sequence>
<dbReference type="RefSeq" id="WP_317564336.1">
    <property type="nucleotide sequence ID" value="NZ_JAWLJX010000002.1"/>
</dbReference>
<evidence type="ECO:0000256" key="1">
    <source>
        <dbReference type="SAM" id="SignalP"/>
    </source>
</evidence>
<feature type="signal peptide" evidence="1">
    <location>
        <begin position="1"/>
        <end position="22"/>
    </location>
</feature>
<dbReference type="Proteomes" id="UP001185755">
    <property type="component" value="Unassembled WGS sequence"/>
</dbReference>
<protein>
    <recommendedName>
        <fullName evidence="4">Secreted protein</fullName>
    </recommendedName>
</protein>